<dbReference type="GO" id="GO:0046872">
    <property type="term" value="F:metal ion binding"/>
    <property type="evidence" value="ECO:0007669"/>
    <property type="project" value="InterPro"/>
</dbReference>
<dbReference type="EMBL" id="JADOUF010000001">
    <property type="protein sequence ID" value="MBG6135587.1"/>
    <property type="molecule type" value="Genomic_DNA"/>
</dbReference>
<accession>A0A8J7KVQ7</accession>
<gene>
    <name evidence="6" type="ORF">IW245_001781</name>
</gene>
<keyword evidence="1" id="KW-0436">Ligase</keyword>
<dbReference type="Proteomes" id="UP000622552">
    <property type="component" value="Unassembled WGS sequence"/>
</dbReference>
<reference evidence="6" key="1">
    <citation type="submission" date="2020-11" db="EMBL/GenBank/DDBJ databases">
        <title>Sequencing the genomes of 1000 actinobacteria strains.</title>
        <authorList>
            <person name="Klenk H.-P."/>
        </authorList>
    </citation>
    <scope>NUCLEOTIDE SEQUENCE</scope>
    <source>
        <strain evidence="6">DSM 45356</strain>
    </source>
</reference>
<dbReference type="Gene3D" id="3.30.470.20">
    <property type="entry name" value="ATP-grasp fold, B domain"/>
    <property type="match status" value="1"/>
</dbReference>
<evidence type="ECO:0000313" key="7">
    <source>
        <dbReference type="Proteomes" id="UP000622552"/>
    </source>
</evidence>
<dbReference type="AlphaFoldDB" id="A0A8J7KVQ7"/>
<evidence type="ECO:0000256" key="4">
    <source>
        <dbReference type="PROSITE-ProRule" id="PRU00409"/>
    </source>
</evidence>
<dbReference type="Pfam" id="PF13535">
    <property type="entry name" value="ATP-grasp_4"/>
    <property type="match status" value="1"/>
</dbReference>
<dbReference type="PANTHER" id="PTHR43585:SF2">
    <property type="entry name" value="ATP-GRASP ENZYME FSQD"/>
    <property type="match status" value="1"/>
</dbReference>
<dbReference type="PANTHER" id="PTHR43585">
    <property type="entry name" value="FUMIPYRROLE BIOSYNTHESIS PROTEIN C"/>
    <property type="match status" value="1"/>
</dbReference>
<dbReference type="GO" id="GO:0016874">
    <property type="term" value="F:ligase activity"/>
    <property type="evidence" value="ECO:0007669"/>
    <property type="project" value="UniProtKB-KW"/>
</dbReference>
<evidence type="ECO:0000256" key="2">
    <source>
        <dbReference type="ARBA" id="ARBA00022741"/>
    </source>
</evidence>
<sequence length="416" mass="44662">MDRCAVVVDPLGTGQEYPAAFADAGVATVAVLSTPEPIPLYADSWHPENFAAVHVFDGDLAALAGTLRGYDPLCLIAGSETGVELADALVERVLPGTGHVPELAAARRDKWAMATAADAAGLPHLRQLCSADPAEIDRWLKATGLDRVRLVVKPPKSAATDNVHFVDAGADWRGFFDQIYGHTNEFGLRNDAVLVQEYAEGPEFLVDSYSVDGAHGLVDVCRYTKVRRGDRIGVYDLVDFLAPGDADVAAVWPYTKRVLDAVGIRNGCCHTEVILTADGPRLLEVGARPAGGGHQMISRMATGTNHILRTVDHRVRGAFSPTYDLVRHVCSVVISAPHAGTWRNGDLFDGVTGLSTHALHHFYFGGGDLLPAPAGLSSMVGWVVLASADRAALDADYHRIKDLERRMEVERGPHPS</sequence>
<evidence type="ECO:0000256" key="3">
    <source>
        <dbReference type="ARBA" id="ARBA00022840"/>
    </source>
</evidence>
<dbReference type="SUPFAM" id="SSF56059">
    <property type="entry name" value="Glutathione synthetase ATP-binding domain-like"/>
    <property type="match status" value="1"/>
</dbReference>
<feature type="domain" description="ATP-grasp" evidence="5">
    <location>
        <begin position="114"/>
        <end position="315"/>
    </location>
</feature>
<keyword evidence="3 4" id="KW-0067">ATP-binding</keyword>
<organism evidence="6 7">
    <name type="scientific">Longispora fulva</name>
    <dbReference type="NCBI Taxonomy" id="619741"/>
    <lineage>
        <taxon>Bacteria</taxon>
        <taxon>Bacillati</taxon>
        <taxon>Actinomycetota</taxon>
        <taxon>Actinomycetes</taxon>
        <taxon>Micromonosporales</taxon>
        <taxon>Micromonosporaceae</taxon>
        <taxon>Longispora</taxon>
    </lineage>
</organism>
<name>A0A8J7KVQ7_9ACTN</name>
<evidence type="ECO:0000259" key="5">
    <source>
        <dbReference type="PROSITE" id="PS50975"/>
    </source>
</evidence>
<dbReference type="RefSeq" id="WP_197002678.1">
    <property type="nucleotide sequence ID" value="NZ_BONS01000002.1"/>
</dbReference>
<dbReference type="InterPro" id="IPR052032">
    <property type="entry name" value="ATP-dep_AA_Ligase"/>
</dbReference>
<dbReference type="InterPro" id="IPR011761">
    <property type="entry name" value="ATP-grasp"/>
</dbReference>
<dbReference type="PROSITE" id="PS50975">
    <property type="entry name" value="ATP_GRASP"/>
    <property type="match status" value="1"/>
</dbReference>
<evidence type="ECO:0000256" key="1">
    <source>
        <dbReference type="ARBA" id="ARBA00022598"/>
    </source>
</evidence>
<keyword evidence="2 4" id="KW-0547">Nucleotide-binding</keyword>
<evidence type="ECO:0000313" key="6">
    <source>
        <dbReference type="EMBL" id="MBG6135587.1"/>
    </source>
</evidence>
<protein>
    <recommendedName>
        <fullName evidence="5">ATP-grasp domain-containing protein</fullName>
    </recommendedName>
</protein>
<comment type="caution">
    <text evidence="6">The sequence shown here is derived from an EMBL/GenBank/DDBJ whole genome shotgun (WGS) entry which is preliminary data.</text>
</comment>
<dbReference type="NCBIfam" id="NF005543">
    <property type="entry name" value="PRK07206.1"/>
    <property type="match status" value="1"/>
</dbReference>
<dbReference type="GO" id="GO:0005524">
    <property type="term" value="F:ATP binding"/>
    <property type="evidence" value="ECO:0007669"/>
    <property type="project" value="UniProtKB-UniRule"/>
</dbReference>
<proteinExistence type="predicted"/>
<keyword evidence="7" id="KW-1185">Reference proteome</keyword>